<dbReference type="PROSITE" id="PS50181">
    <property type="entry name" value="FBOX"/>
    <property type="match status" value="1"/>
</dbReference>
<dbReference type="InterPro" id="IPR036047">
    <property type="entry name" value="F-box-like_dom_sf"/>
</dbReference>
<dbReference type="PANTHER" id="PTHR31482">
    <property type="entry name" value="ESTS AU081301(E20138)"/>
    <property type="match status" value="1"/>
</dbReference>
<dbReference type="Proteomes" id="UP000594263">
    <property type="component" value="Unplaced"/>
</dbReference>
<dbReference type="Pfam" id="PF12937">
    <property type="entry name" value="F-box-like"/>
    <property type="match status" value="1"/>
</dbReference>
<dbReference type="SUPFAM" id="SSF81383">
    <property type="entry name" value="F-box domain"/>
    <property type="match status" value="1"/>
</dbReference>
<dbReference type="PANTHER" id="PTHR31482:SF2">
    <property type="entry name" value="F-BOX DOMAIN-CONTAINING PROTEIN"/>
    <property type="match status" value="1"/>
</dbReference>
<dbReference type="Gramene" id="Kaladp0964s0003.1.v1.1">
    <property type="protein sequence ID" value="Kaladp0964s0003.1.v1.1"/>
    <property type="gene ID" value="Kaladp0964s0003.v1.1"/>
</dbReference>
<accession>A0A7N0VJV9</accession>
<evidence type="ECO:0000259" key="1">
    <source>
        <dbReference type="PROSITE" id="PS50181"/>
    </source>
</evidence>
<dbReference type="OMA" id="YTHGSRW"/>
<sequence length="372" mass="43351">MLLFLLSCITLVFTIKLITPSSFIPSLQWRSMLSMKLSSKLGMKMETQQTRSSSIAKDEGTLLDLPDPILDAILERLPPAGLCRMAAVSTFLREKCNSDHLWDRHMKWKWGRIIGQAAYQEWRWHVAFRNGSLHLQQTTGLMHHLLRLLKHLWFGSRKNDTATLRLPSHLPDDSIFSWYLALESGTFWFPAQIYNRQNGHVGFLLSCYDAKLCYDHQTDTFQARYPAHGMLDIPVEKDVTWDRLRAAPVETPPYDLFTSYCLNELHPGDHIEIQWRRNKEFPYGWWYGVVGHLDACDVNEANCLCGSSDTVVLEFKQYASDSRWRRTLINRREHTEKGDEVYGFYGGIRKLRSSQEISKWRRLWPPQVLEGV</sequence>
<organism evidence="2 3">
    <name type="scientific">Kalanchoe fedtschenkoi</name>
    <name type="common">Lavender scallops</name>
    <name type="synonym">South American air plant</name>
    <dbReference type="NCBI Taxonomy" id="63787"/>
    <lineage>
        <taxon>Eukaryota</taxon>
        <taxon>Viridiplantae</taxon>
        <taxon>Streptophyta</taxon>
        <taxon>Embryophyta</taxon>
        <taxon>Tracheophyta</taxon>
        <taxon>Spermatophyta</taxon>
        <taxon>Magnoliopsida</taxon>
        <taxon>eudicotyledons</taxon>
        <taxon>Gunneridae</taxon>
        <taxon>Pentapetalae</taxon>
        <taxon>Saxifragales</taxon>
        <taxon>Crassulaceae</taxon>
        <taxon>Kalanchoe</taxon>
    </lineage>
</organism>
<feature type="domain" description="F-box" evidence="1">
    <location>
        <begin position="59"/>
        <end position="105"/>
    </location>
</feature>
<reference evidence="2" key="1">
    <citation type="submission" date="2021-01" db="UniProtKB">
        <authorList>
            <consortium name="EnsemblPlants"/>
        </authorList>
    </citation>
    <scope>IDENTIFICATION</scope>
</reference>
<name>A0A7N0VJV9_KALFE</name>
<dbReference type="InterPro" id="IPR001810">
    <property type="entry name" value="F-box_dom"/>
</dbReference>
<evidence type="ECO:0000313" key="2">
    <source>
        <dbReference type="EnsemblPlants" id="Kaladp0964s0003.1.v1.1"/>
    </source>
</evidence>
<dbReference type="Gene3D" id="1.20.1280.50">
    <property type="match status" value="1"/>
</dbReference>
<protein>
    <recommendedName>
        <fullName evidence="1">F-box domain-containing protein</fullName>
    </recommendedName>
</protein>
<proteinExistence type="predicted"/>
<keyword evidence="3" id="KW-1185">Reference proteome</keyword>
<evidence type="ECO:0000313" key="3">
    <source>
        <dbReference type="Proteomes" id="UP000594263"/>
    </source>
</evidence>
<dbReference type="AlphaFoldDB" id="A0A7N0VJV9"/>
<dbReference type="EnsemblPlants" id="Kaladp0964s0003.1.v1.1">
    <property type="protein sequence ID" value="Kaladp0964s0003.1.v1.1"/>
    <property type="gene ID" value="Kaladp0964s0003.v1.1"/>
</dbReference>